<feature type="region of interest" description="Disordered" evidence="1">
    <location>
        <begin position="552"/>
        <end position="597"/>
    </location>
</feature>
<accession>A0AAD3H2G9</accession>
<keyword evidence="3" id="KW-1185">Reference proteome</keyword>
<protein>
    <submittedName>
        <fullName evidence="2">Uncharacterized protein</fullName>
    </submittedName>
</protein>
<dbReference type="Proteomes" id="UP001054902">
    <property type="component" value="Unassembled WGS sequence"/>
</dbReference>
<evidence type="ECO:0000256" key="1">
    <source>
        <dbReference type="SAM" id="MobiDB-lite"/>
    </source>
</evidence>
<dbReference type="AlphaFoldDB" id="A0AAD3H2G9"/>
<evidence type="ECO:0000313" key="3">
    <source>
        <dbReference type="Proteomes" id="UP001054902"/>
    </source>
</evidence>
<feature type="compositionally biased region" description="Polar residues" evidence="1">
    <location>
        <begin position="46"/>
        <end position="58"/>
    </location>
</feature>
<feature type="region of interest" description="Disordered" evidence="1">
    <location>
        <begin position="15"/>
        <end position="58"/>
    </location>
</feature>
<feature type="compositionally biased region" description="Polar residues" evidence="1">
    <location>
        <begin position="554"/>
        <end position="575"/>
    </location>
</feature>
<feature type="compositionally biased region" description="Basic and acidic residues" evidence="1">
    <location>
        <begin position="578"/>
        <end position="592"/>
    </location>
</feature>
<dbReference type="EMBL" id="BLLK01000023">
    <property type="protein sequence ID" value="GFH47464.1"/>
    <property type="molecule type" value="Genomic_DNA"/>
</dbReference>
<sequence>MESLKKSMSLLNLNEGDLNLGESEATRDTTTTSGCSSVADSDSSLEQEYNSSSIPSDVNVIQSTDQSDLLAAALEELQNERARRIQLEIELAERPKSTCCKHATNKNDTELQSMTTEGQDEGKGEEYLYIVHKINSLFTDNASILKRNIDKVLLQLFDSIFQQIVEQQQSLSSQTCPSFILKNKHKRIQESVDAVLSLCDPNLKARLTRKKYDESTLKPVLMDTCTKFANSLRQEITETNVQTQNEYNAKITEISSQINDIRRTYAQDFKTLTMERDEYLSLVNALTCDNRALVLSAQNEPGTLPLYQTRLLEISPWDERAQSYMSAIDEVYQWQCYDEKTETWSDQKILHTPIFQSLPIGNERNVLNTLAKLHYGNSIVEKACTDINVTHVVRLEDNPESLQGSWTWANNWSPDLNFAVMNEMDSEGWVYSKDMYSLMNGKFTRESSLDISKQPFRRRKLSRKRVLVGYPGINPSTRHILALNKNNAQITTAVTKLSHQINDMQHRLIQKDEDVEKSIIAMNIALKENDALREEKQKEIRKLEDQITVHRRSSMASTVTVESRNESSTLETPTLNLELDRDNQGEETKEQDENNDVEYDSTVFVNTDTEPDGRQEMMSKYQSSISLSKRRLLLDALNFKENIKVWKTQASNVRK</sequence>
<name>A0AAD3H2G9_9STRA</name>
<proteinExistence type="predicted"/>
<evidence type="ECO:0000313" key="2">
    <source>
        <dbReference type="EMBL" id="GFH47464.1"/>
    </source>
</evidence>
<comment type="caution">
    <text evidence="2">The sequence shown here is derived from an EMBL/GenBank/DDBJ whole genome shotgun (WGS) entry which is preliminary data.</text>
</comment>
<organism evidence="2 3">
    <name type="scientific">Chaetoceros tenuissimus</name>
    <dbReference type="NCBI Taxonomy" id="426638"/>
    <lineage>
        <taxon>Eukaryota</taxon>
        <taxon>Sar</taxon>
        <taxon>Stramenopiles</taxon>
        <taxon>Ochrophyta</taxon>
        <taxon>Bacillariophyta</taxon>
        <taxon>Coscinodiscophyceae</taxon>
        <taxon>Chaetocerotophycidae</taxon>
        <taxon>Chaetocerotales</taxon>
        <taxon>Chaetocerotaceae</taxon>
        <taxon>Chaetoceros</taxon>
    </lineage>
</organism>
<gene>
    <name evidence="2" type="ORF">CTEN210_03939</name>
</gene>
<feature type="compositionally biased region" description="Low complexity" evidence="1">
    <location>
        <begin position="33"/>
        <end position="44"/>
    </location>
</feature>
<reference evidence="2 3" key="1">
    <citation type="journal article" date="2021" name="Sci. Rep.">
        <title>The genome of the diatom Chaetoceros tenuissimus carries an ancient integrated fragment of an extant virus.</title>
        <authorList>
            <person name="Hongo Y."/>
            <person name="Kimura K."/>
            <person name="Takaki Y."/>
            <person name="Yoshida Y."/>
            <person name="Baba S."/>
            <person name="Kobayashi G."/>
            <person name="Nagasaki K."/>
            <person name="Hano T."/>
            <person name="Tomaru Y."/>
        </authorList>
    </citation>
    <scope>NUCLEOTIDE SEQUENCE [LARGE SCALE GENOMIC DNA]</scope>
    <source>
        <strain evidence="2 3">NIES-3715</strain>
    </source>
</reference>